<keyword evidence="2" id="KW-0255">Endonuclease</keyword>
<dbReference type="Gene3D" id="3.30.870.10">
    <property type="entry name" value="Endonuclease Chain A"/>
    <property type="match status" value="1"/>
</dbReference>
<dbReference type="Proteomes" id="UP000095200">
    <property type="component" value="Unassembled WGS sequence"/>
</dbReference>
<comment type="caution">
    <text evidence="2">The sequence shown here is derived from an EMBL/GenBank/DDBJ whole genome shotgun (WGS) entry which is preliminary data.</text>
</comment>
<feature type="domain" description="PLD phosphodiesterase" evidence="1">
    <location>
        <begin position="85"/>
        <end position="115"/>
    </location>
</feature>
<organism evidence="2 3">
    <name type="scientific">Desulfoplanes formicivorans</name>
    <dbReference type="NCBI Taxonomy" id="1592317"/>
    <lineage>
        <taxon>Bacteria</taxon>
        <taxon>Pseudomonadati</taxon>
        <taxon>Thermodesulfobacteriota</taxon>
        <taxon>Desulfovibrionia</taxon>
        <taxon>Desulfovibrionales</taxon>
        <taxon>Desulfoplanaceae</taxon>
        <taxon>Desulfoplanes</taxon>
    </lineage>
</organism>
<evidence type="ECO:0000259" key="1">
    <source>
        <dbReference type="PROSITE" id="PS50035"/>
    </source>
</evidence>
<dbReference type="STRING" id="1592317.DPF_0967"/>
<dbReference type="EMBL" id="BDFE01000010">
    <property type="protein sequence ID" value="GAU08264.1"/>
    <property type="molecule type" value="Genomic_DNA"/>
</dbReference>
<keyword evidence="2" id="KW-0378">Hydrolase</keyword>
<dbReference type="InterPro" id="IPR001736">
    <property type="entry name" value="PLipase_D/transphosphatidylase"/>
</dbReference>
<keyword evidence="2" id="KW-0540">Nuclease</keyword>
<protein>
    <submittedName>
        <fullName evidence="2">NgoFVII family restriction endonuclease</fullName>
    </submittedName>
</protein>
<dbReference type="Pfam" id="PF09565">
    <property type="entry name" value="RE_NgoFVII"/>
    <property type="match status" value="1"/>
</dbReference>
<dbReference type="InterPro" id="IPR019065">
    <property type="entry name" value="RE_NgoFVII_N"/>
</dbReference>
<dbReference type="GO" id="GO:0004519">
    <property type="term" value="F:endonuclease activity"/>
    <property type="evidence" value="ECO:0007669"/>
    <property type="project" value="UniProtKB-KW"/>
</dbReference>
<dbReference type="SUPFAM" id="SSF56024">
    <property type="entry name" value="Phospholipase D/nuclease"/>
    <property type="match status" value="1"/>
</dbReference>
<dbReference type="OrthoDB" id="6190762at2"/>
<gene>
    <name evidence="2" type="ORF">DPF_0967</name>
</gene>
<dbReference type="PROSITE" id="PS50035">
    <property type="entry name" value="PLD"/>
    <property type="match status" value="1"/>
</dbReference>
<dbReference type="GO" id="GO:0006793">
    <property type="term" value="P:phosphorus metabolic process"/>
    <property type="evidence" value="ECO:0007669"/>
    <property type="project" value="UniProtKB-ARBA"/>
</dbReference>
<keyword evidence="3" id="KW-1185">Reference proteome</keyword>
<sequence>MKLLSNLTKQNHRKRIVELISKSDHIVLCSGWMKRAGLKKILPALENAKQKNNAVITIYSNKKHTDEECIIALNDFRHIVVDDIYSKYLHTKIYYFQAENNFNAIIGSANITHGGLVSNDELSVEISGLIGSKEHQDISSYLEQLEKYA</sequence>
<proteinExistence type="predicted"/>
<accession>A0A194AHL6</accession>
<reference evidence="3" key="1">
    <citation type="submission" date="2016-06" db="EMBL/GenBank/DDBJ databases">
        <title>Draft genome sequence of Desulfoplanes formicivorans strain Pf12B.</title>
        <authorList>
            <person name="Watanabe M."/>
            <person name="Kojima H."/>
            <person name="Fukui M."/>
        </authorList>
    </citation>
    <scope>NUCLEOTIDE SEQUENCE [LARGE SCALE GENOMIC DNA]</scope>
    <source>
        <strain evidence="3">Pf12B</strain>
    </source>
</reference>
<evidence type="ECO:0000313" key="2">
    <source>
        <dbReference type="EMBL" id="GAU08264.1"/>
    </source>
</evidence>
<evidence type="ECO:0000313" key="3">
    <source>
        <dbReference type="Proteomes" id="UP000095200"/>
    </source>
</evidence>
<dbReference type="RefSeq" id="WP_083254478.1">
    <property type="nucleotide sequence ID" value="NZ_BDFE01000010.1"/>
</dbReference>
<name>A0A194AHL6_9BACT</name>
<dbReference type="AlphaFoldDB" id="A0A194AHL6"/>